<keyword evidence="1" id="KW-0812">Transmembrane</keyword>
<feature type="domain" description="Peptidase M28" evidence="2">
    <location>
        <begin position="259"/>
        <end position="442"/>
    </location>
</feature>
<evidence type="ECO:0000259" key="2">
    <source>
        <dbReference type="Pfam" id="PF04389"/>
    </source>
</evidence>
<dbReference type="InterPro" id="IPR007484">
    <property type="entry name" value="Peptidase_M28"/>
</dbReference>
<reference evidence="3 4" key="2">
    <citation type="journal article" date="2011" name="J. Bacteriol.">
        <title>Complete genome sequence of the anaerobic, halophilic alkalithermophile Natranaerobius thermophilus JW/NM-WN-LF.</title>
        <authorList>
            <person name="Zhao B."/>
            <person name="Mesbah N.M."/>
            <person name="Dalin E."/>
            <person name="Goodwin L."/>
            <person name="Nolan M."/>
            <person name="Pitluck S."/>
            <person name="Chertkov O."/>
            <person name="Brettin T.S."/>
            <person name="Han J."/>
            <person name="Larimer F.W."/>
            <person name="Land M.L."/>
            <person name="Hauser L."/>
            <person name="Kyrpides N."/>
            <person name="Wiegel J."/>
        </authorList>
    </citation>
    <scope>NUCLEOTIDE SEQUENCE [LARGE SCALE GENOMIC DNA]</scope>
    <source>
        <strain evidence="4">ATCC BAA-1301 / DSM 18059 / JW/NM-WN-LF</strain>
    </source>
</reference>
<protein>
    <recommendedName>
        <fullName evidence="2">Peptidase M28 domain-containing protein</fullName>
    </recommendedName>
</protein>
<feature type="transmembrane region" description="Helical" evidence="1">
    <location>
        <begin position="659"/>
        <end position="679"/>
    </location>
</feature>
<name>B2A7N2_NATTJ</name>
<dbReference type="RefSeq" id="WP_012448597.1">
    <property type="nucleotide sequence ID" value="NC_010718.1"/>
</dbReference>
<dbReference type="EMBL" id="CP001034">
    <property type="protein sequence ID" value="ACB85743.1"/>
    <property type="molecule type" value="Genomic_DNA"/>
</dbReference>
<dbReference type="AlphaFoldDB" id="B2A7N2"/>
<dbReference type="KEGG" id="nth:Nther_2177"/>
<feature type="transmembrane region" description="Helical" evidence="1">
    <location>
        <begin position="550"/>
        <end position="574"/>
    </location>
</feature>
<feature type="transmembrane region" description="Helical" evidence="1">
    <location>
        <begin position="586"/>
        <end position="608"/>
    </location>
</feature>
<dbReference type="Pfam" id="PF04389">
    <property type="entry name" value="Peptidase_M28"/>
    <property type="match status" value="1"/>
</dbReference>
<dbReference type="Proteomes" id="UP000001683">
    <property type="component" value="Chromosome"/>
</dbReference>
<dbReference type="Gene3D" id="3.40.630.10">
    <property type="entry name" value="Zn peptidases"/>
    <property type="match status" value="1"/>
</dbReference>
<dbReference type="STRING" id="457570.Nther_2177"/>
<dbReference type="InterPro" id="IPR039373">
    <property type="entry name" value="Peptidase_M28B"/>
</dbReference>
<dbReference type="PANTHER" id="PTHR10404:SF46">
    <property type="entry name" value="VACUOLAR PROTEIN SORTING-ASSOCIATED PROTEIN 70"/>
    <property type="match status" value="1"/>
</dbReference>
<keyword evidence="1" id="KW-0472">Membrane</keyword>
<reference evidence="3 4" key="1">
    <citation type="submission" date="2008-04" db="EMBL/GenBank/DDBJ databases">
        <title>Complete sequence of chromosome of Natranaerobius thermophilus JW/NM-WN-LF.</title>
        <authorList>
            <consortium name="US DOE Joint Genome Institute"/>
            <person name="Copeland A."/>
            <person name="Lucas S."/>
            <person name="Lapidus A."/>
            <person name="Glavina del Rio T."/>
            <person name="Dalin E."/>
            <person name="Tice H."/>
            <person name="Bruce D."/>
            <person name="Goodwin L."/>
            <person name="Pitluck S."/>
            <person name="Chertkov O."/>
            <person name="Brettin T."/>
            <person name="Detter J.C."/>
            <person name="Han C."/>
            <person name="Kuske C.R."/>
            <person name="Schmutz J."/>
            <person name="Larimer F."/>
            <person name="Land M."/>
            <person name="Hauser L."/>
            <person name="Kyrpides N."/>
            <person name="Lykidis A."/>
            <person name="Mesbah N.M."/>
            <person name="Wiegel J."/>
        </authorList>
    </citation>
    <scope>NUCLEOTIDE SEQUENCE [LARGE SCALE GENOMIC DNA]</scope>
    <source>
        <strain evidence="4">ATCC BAA-1301 / DSM 18059 / JW/NM-WN-LF</strain>
    </source>
</reference>
<feature type="transmembrane region" description="Helical" evidence="1">
    <location>
        <begin position="511"/>
        <end position="530"/>
    </location>
</feature>
<accession>B2A7N2</accession>
<keyword evidence="1" id="KW-1133">Transmembrane helix</keyword>
<feature type="transmembrane region" description="Helical" evidence="1">
    <location>
        <begin position="628"/>
        <end position="647"/>
    </location>
</feature>
<dbReference type="SUPFAM" id="SSF53187">
    <property type="entry name" value="Zn-dependent exopeptidases"/>
    <property type="match status" value="1"/>
</dbReference>
<dbReference type="InParanoid" id="B2A7N2"/>
<dbReference type="Gene3D" id="3.50.30.30">
    <property type="match status" value="1"/>
</dbReference>
<dbReference type="eggNOG" id="COG0697">
    <property type="taxonomic scope" value="Bacteria"/>
</dbReference>
<dbReference type="eggNOG" id="COG2234">
    <property type="taxonomic scope" value="Bacteria"/>
</dbReference>
<dbReference type="OrthoDB" id="233977at2"/>
<evidence type="ECO:0000256" key="1">
    <source>
        <dbReference type="SAM" id="Phobius"/>
    </source>
</evidence>
<evidence type="ECO:0000313" key="3">
    <source>
        <dbReference type="EMBL" id="ACB85743.1"/>
    </source>
</evidence>
<organism evidence="3 4">
    <name type="scientific">Natranaerobius thermophilus (strain ATCC BAA-1301 / DSM 18059 / JW/NM-WN-LF)</name>
    <dbReference type="NCBI Taxonomy" id="457570"/>
    <lineage>
        <taxon>Bacteria</taxon>
        <taxon>Bacillati</taxon>
        <taxon>Bacillota</taxon>
        <taxon>Clostridia</taxon>
        <taxon>Natranaerobiales</taxon>
        <taxon>Natranaerobiaceae</taxon>
        <taxon>Natranaerobius</taxon>
    </lineage>
</organism>
<proteinExistence type="predicted"/>
<gene>
    <name evidence="3" type="ordered locus">Nther_2177</name>
</gene>
<evidence type="ECO:0000313" key="4">
    <source>
        <dbReference type="Proteomes" id="UP000001683"/>
    </source>
</evidence>
<dbReference type="HOGENOM" id="CLU_396297_0_0_9"/>
<dbReference type="PANTHER" id="PTHR10404">
    <property type="entry name" value="N-ACETYLATED-ALPHA-LINKED ACIDIC DIPEPTIDASE"/>
    <property type="match status" value="1"/>
</dbReference>
<sequence>MRKFSFYVIITIIFIPVLIVSNSSVAKGEEGTNYHDNMEYHLDFLIDEELAGRKVGTEGNETTVKYLEDKFKEYGLKSPEDLGYPRFEGYQHEINTPLVRWGGEPTFEIELEDETKELDYRTDYRPRKDDYSAGGNYQGEFKHLEEYQQMFEIRDDLEGSAVLVDYYGSDFEERGYDEYEMDKWLVHQGAEVVIYPEEEDMISERNLEIGEKKTFIHSRGIIKIGVTPKLFQELVEGQDESFLNVEIPLEIDEEAAASNVMGVMPGKDELLDGYIMLAVSLDGYGRDGEGNYDPAVSESVIPQAIMLETIRELTESDFKPDKTVVFAAFNAEQLGNMGSREYLDDSPFPGELKEVIYLENIFYGENSEKQLHVNTFESPRAERMPSARLMRKMADVGDDFNIDVEKDHQTMVGSHHVFRHSGMIAVSLSGELSDPNLETDKDGLEIRHGDLELEHDELNTLVEYNKAALETITEQDVLKEIRGGASIALIPLAGLAIAVPVTRGKNAKKSVLITLAVVTVFIFATALHSMHYQLDNTWQLPEEISLDPFILLNGLALAIPSVMAMFFWTWLYYIPSVIAAAISNWYITRFQIIITSAVLYFCNVHLLINNYSHYYNALYPNFLQFSYVEYVLPLIVLGISLLIFTLIKKVTDLDGLPLLMLLILINYVLLIYLIAPHFMSQEVIELRRNNQTITY</sequence>
<keyword evidence="4" id="KW-1185">Reference proteome</keyword>